<name>A0A517R9M2_9PLAN</name>
<accession>A0A517R9M2</accession>
<feature type="transmembrane region" description="Helical" evidence="1">
    <location>
        <begin position="61"/>
        <end position="81"/>
    </location>
</feature>
<evidence type="ECO:0000313" key="3">
    <source>
        <dbReference type="EMBL" id="QDT40575.1"/>
    </source>
</evidence>
<dbReference type="Proteomes" id="UP000317171">
    <property type="component" value="Chromosome"/>
</dbReference>
<dbReference type="RefSeq" id="WP_198000298.1">
    <property type="nucleotide sequence ID" value="NZ_CP036269.1"/>
</dbReference>
<protein>
    <recommendedName>
        <fullName evidence="2">DUF4190 domain-containing protein</fullName>
    </recommendedName>
</protein>
<dbReference type="InterPro" id="IPR025241">
    <property type="entry name" value="DUF4190"/>
</dbReference>
<dbReference type="KEGG" id="gaz:Pan241w_06320"/>
<dbReference type="EMBL" id="CP036269">
    <property type="protein sequence ID" value="QDT40575.1"/>
    <property type="molecule type" value="Genomic_DNA"/>
</dbReference>
<dbReference type="Pfam" id="PF13828">
    <property type="entry name" value="DUF4190"/>
    <property type="match status" value="1"/>
</dbReference>
<proteinExistence type="predicted"/>
<organism evidence="3 4">
    <name type="scientific">Gimesia alba</name>
    <dbReference type="NCBI Taxonomy" id="2527973"/>
    <lineage>
        <taxon>Bacteria</taxon>
        <taxon>Pseudomonadati</taxon>
        <taxon>Planctomycetota</taxon>
        <taxon>Planctomycetia</taxon>
        <taxon>Planctomycetales</taxon>
        <taxon>Planctomycetaceae</taxon>
        <taxon>Gimesia</taxon>
    </lineage>
</organism>
<evidence type="ECO:0000259" key="2">
    <source>
        <dbReference type="Pfam" id="PF13828"/>
    </source>
</evidence>
<evidence type="ECO:0000256" key="1">
    <source>
        <dbReference type="SAM" id="Phobius"/>
    </source>
</evidence>
<evidence type="ECO:0000313" key="4">
    <source>
        <dbReference type="Proteomes" id="UP000317171"/>
    </source>
</evidence>
<keyword evidence="1" id="KW-0472">Membrane</keyword>
<dbReference type="AlphaFoldDB" id="A0A517R9M2"/>
<dbReference type="Gene3D" id="2.40.50.870">
    <property type="entry name" value="Protein of unknown function (DUF3299)"/>
    <property type="match status" value="1"/>
</dbReference>
<feature type="domain" description="DUF4190" evidence="2">
    <location>
        <begin position="15"/>
        <end position="76"/>
    </location>
</feature>
<keyword evidence="1" id="KW-1133">Transmembrane helix</keyword>
<gene>
    <name evidence="3" type="ORF">Pan241w_06320</name>
</gene>
<sequence>MSQSEVYIAPVSLQAIVSSALGVFCICAMLFPWLALLAVPGVVLGYLALKSIRRYELSGRKLAKVGICLSLIFGILAPVWYEIQFRSETLPGYQRFNFAAIMQDRQHSEEKLAALVGEHVCLKGYALPRREIQLNEFQMGYERPDASFGWKPDPEKTLMVQLPDGKSWKWHYEPIAVSGTLVRNPNAESNSDAPGFKLVQSEVAKAFVFP</sequence>
<keyword evidence="1" id="KW-0812">Transmembrane</keyword>
<feature type="transmembrane region" description="Helical" evidence="1">
    <location>
        <begin position="20"/>
        <end position="49"/>
    </location>
</feature>
<reference evidence="3 4" key="1">
    <citation type="submission" date="2019-02" db="EMBL/GenBank/DDBJ databases">
        <title>Deep-cultivation of Planctomycetes and their phenomic and genomic characterization uncovers novel biology.</title>
        <authorList>
            <person name="Wiegand S."/>
            <person name="Jogler M."/>
            <person name="Boedeker C."/>
            <person name="Pinto D."/>
            <person name="Vollmers J."/>
            <person name="Rivas-Marin E."/>
            <person name="Kohn T."/>
            <person name="Peeters S.H."/>
            <person name="Heuer A."/>
            <person name="Rast P."/>
            <person name="Oberbeckmann S."/>
            <person name="Bunk B."/>
            <person name="Jeske O."/>
            <person name="Meyerdierks A."/>
            <person name="Storesund J.E."/>
            <person name="Kallscheuer N."/>
            <person name="Luecker S."/>
            <person name="Lage O.M."/>
            <person name="Pohl T."/>
            <person name="Merkel B.J."/>
            <person name="Hornburger P."/>
            <person name="Mueller R.-W."/>
            <person name="Bruemmer F."/>
            <person name="Labrenz M."/>
            <person name="Spormann A.M."/>
            <person name="Op den Camp H."/>
            <person name="Overmann J."/>
            <person name="Amann R."/>
            <person name="Jetten M.S.M."/>
            <person name="Mascher T."/>
            <person name="Medema M.H."/>
            <person name="Devos D.P."/>
            <person name="Kaster A.-K."/>
            <person name="Ovreas L."/>
            <person name="Rohde M."/>
            <person name="Galperin M.Y."/>
            <person name="Jogler C."/>
        </authorList>
    </citation>
    <scope>NUCLEOTIDE SEQUENCE [LARGE SCALE GENOMIC DNA]</scope>
    <source>
        <strain evidence="3 4">Pan241w</strain>
    </source>
</reference>
<keyword evidence="4" id="KW-1185">Reference proteome</keyword>